<dbReference type="EMBL" id="LGCL01000016">
    <property type="protein sequence ID" value="KPL78719.1"/>
    <property type="molecule type" value="Genomic_DNA"/>
</dbReference>
<dbReference type="RefSeq" id="WP_075061989.1">
    <property type="nucleotide sequence ID" value="NZ_LGCL01000016.1"/>
</dbReference>
<dbReference type="AlphaFoldDB" id="A0A0P6X6M9"/>
<dbReference type="OrthoDB" id="8732661at2"/>
<organism evidence="2 3">
    <name type="scientific">Ornatilinea apprima</name>
    <dbReference type="NCBI Taxonomy" id="1134406"/>
    <lineage>
        <taxon>Bacteria</taxon>
        <taxon>Bacillati</taxon>
        <taxon>Chloroflexota</taxon>
        <taxon>Anaerolineae</taxon>
        <taxon>Anaerolineales</taxon>
        <taxon>Anaerolineaceae</taxon>
        <taxon>Ornatilinea</taxon>
    </lineage>
</organism>
<protein>
    <submittedName>
        <fullName evidence="2">Transketolase</fullName>
    </submittedName>
</protein>
<dbReference type="PANTHER" id="PTHR47514">
    <property type="entry name" value="TRANSKETOLASE N-TERMINAL SECTION-RELATED"/>
    <property type="match status" value="1"/>
</dbReference>
<dbReference type="SUPFAM" id="SSF52518">
    <property type="entry name" value="Thiamin diphosphate-binding fold (THDP-binding)"/>
    <property type="match status" value="1"/>
</dbReference>
<gene>
    <name evidence="2" type="ORF">ADN00_05605</name>
</gene>
<reference evidence="2 3" key="1">
    <citation type="submission" date="2015-07" db="EMBL/GenBank/DDBJ databases">
        <title>Genome sequence of Ornatilinea apprima DSM 23815.</title>
        <authorList>
            <person name="Hemp J."/>
            <person name="Ward L.M."/>
            <person name="Pace L.A."/>
            <person name="Fischer W.W."/>
        </authorList>
    </citation>
    <scope>NUCLEOTIDE SEQUENCE [LARGE SCALE GENOMIC DNA]</scope>
    <source>
        <strain evidence="2 3">P3M-1</strain>
    </source>
</reference>
<sequence>MDVKTLIQKSIQYRKRTLKAIKTANAGHTGGDLSCLDILNVLYNHVMNISPDNMQSPDRDRFIQSKGHSVEALYVVLSDKGFFPDSALDTICQYQSDFIGHPTRKIPGVEQNTGALGHGLSVAVGLALAAKMDERAYRVFTLMGDGELTEGSLWEASMSAAHYKLDNLVVIVDRNGLQITGKTEEVMALEPLGQKFEAFGYAVKTVDGNDIPALLNMFSQLPFEPGKPSLILASTVKGKGISFMEHKADWHHHVPTDEEMLIALRELDAALETQVG</sequence>
<evidence type="ECO:0000259" key="1">
    <source>
        <dbReference type="Pfam" id="PF00456"/>
    </source>
</evidence>
<dbReference type="InterPro" id="IPR029061">
    <property type="entry name" value="THDP-binding"/>
</dbReference>
<dbReference type="Pfam" id="PF00456">
    <property type="entry name" value="Transketolase_N"/>
    <property type="match status" value="1"/>
</dbReference>
<dbReference type="PANTHER" id="PTHR47514:SF2">
    <property type="entry name" value="TRANSKETOLASE"/>
    <property type="match status" value="1"/>
</dbReference>
<evidence type="ECO:0000313" key="2">
    <source>
        <dbReference type="EMBL" id="KPL78719.1"/>
    </source>
</evidence>
<evidence type="ECO:0000313" key="3">
    <source>
        <dbReference type="Proteomes" id="UP000050417"/>
    </source>
</evidence>
<dbReference type="Gene3D" id="3.40.50.970">
    <property type="match status" value="1"/>
</dbReference>
<feature type="domain" description="Transketolase N-terminal" evidence="1">
    <location>
        <begin position="14"/>
        <end position="253"/>
    </location>
</feature>
<dbReference type="InterPro" id="IPR005474">
    <property type="entry name" value="Transketolase_N"/>
</dbReference>
<name>A0A0P6X6M9_9CHLR</name>
<dbReference type="CDD" id="cd02012">
    <property type="entry name" value="TPP_TK"/>
    <property type="match status" value="1"/>
</dbReference>
<comment type="caution">
    <text evidence="2">The sequence shown here is derived from an EMBL/GenBank/DDBJ whole genome shotgun (WGS) entry which is preliminary data.</text>
</comment>
<dbReference type="PATRIC" id="fig|1134406.4.peg.1598"/>
<proteinExistence type="predicted"/>
<keyword evidence="3" id="KW-1185">Reference proteome</keyword>
<dbReference type="STRING" id="1134406.ADN00_05605"/>
<dbReference type="Proteomes" id="UP000050417">
    <property type="component" value="Unassembled WGS sequence"/>
</dbReference>
<accession>A0A0P6X6M9</accession>